<evidence type="ECO:0000313" key="2">
    <source>
        <dbReference type="EMBL" id="MFC6837748.1"/>
    </source>
</evidence>
<reference evidence="2 3" key="1">
    <citation type="journal article" date="2019" name="Int. J. Syst. Evol. Microbiol.">
        <title>The Global Catalogue of Microorganisms (GCM) 10K type strain sequencing project: providing services to taxonomists for standard genome sequencing and annotation.</title>
        <authorList>
            <consortium name="The Broad Institute Genomics Platform"/>
            <consortium name="The Broad Institute Genome Sequencing Center for Infectious Disease"/>
            <person name="Wu L."/>
            <person name="Ma J."/>
        </authorList>
    </citation>
    <scope>NUCLEOTIDE SEQUENCE [LARGE SCALE GENOMIC DNA]</scope>
    <source>
        <strain evidence="2 3">PSRA2</strain>
    </source>
</reference>
<feature type="domain" description="DUF7344" evidence="1">
    <location>
        <begin position="2"/>
        <end position="60"/>
    </location>
</feature>
<sequence length="89" mass="9868">MSYLDREETNTELAVLADELADADADAERDRVAVRLHHVHLPKLDDAGVLTYDAATRTVEREGAADRLDPYLMLARADERGDVVRGAHP</sequence>
<organism evidence="2 3">
    <name type="scientific">Halomarina ordinaria</name>
    <dbReference type="NCBI Taxonomy" id="3033939"/>
    <lineage>
        <taxon>Archaea</taxon>
        <taxon>Methanobacteriati</taxon>
        <taxon>Methanobacteriota</taxon>
        <taxon>Stenosarchaea group</taxon>
        <taxon>Halobacteria</taxon>
        <taxon>Halobacteriales</taxon>
        <taxon>Natronomonadaceae</taxon>
        <taxon>Halomarina</taxon>
    </lineage>
</organism>
<dbReference type="InterPro" id="IPR055768">
    <property type="entry name" value="DUF7344"/>
</dbReference>
<dbReference type="EMBL" id="JBHSXM010000001">
    <property type="protein sequence ID" value="MFC6837748.1"/>
    <property type="molecule type" value="Genomic_DNA"/>
</dbReference>
<dbReference type="RefSeq" id="WP_304449411.1">
    <property type="nucleotide sequence ID" value="NZ_JBHSXM010000001.1"/>
</dbReference>
<comment type="caution">
    <text evidence="2">The sequence shown here is derived from an EMBL/GenBank/DDBJ whole genome shotgun (WGS) entry which is preliminary data.</text>
</comment>
<accession>A0ABD5UBY6</accession>
<evidence type="ECO:0000259" key="1">
    <source>
        <dbReference type="Pfam" id="PF24035"/>
    </source>
</evidence>
<evidence type="ECO:0000313" key="3">
    <source>
        <dbReference type="Proteomes" id="UP001596406"/>
    </source>
</evidence>
<proteinExistence type="predicted"/>
<dbReference type="AlphaFoldDB" id="A0ABD5UBY6"/>
<protein>
    <recommendedName>
        <fullName evidence="1">DUF7344 domain-containing protein</fullName>
    </recommendedName>
</protein>
<gene>
    <name evidence="2" type="ORF">ACFQHK_14735</name>
</gene>
<keyword evidence="3" id="KW-1185">Reference proteome</keyword>
<name>A0ABD5UBY6_9EURY</name>
<dbReference type="Pfam" id="PF24035">
    <property type="entry name" value="DUF7344"/>
    <property type="match status" value="1"/>
</dbReference>
<dbReference type="Proteomes" id="UP001596406">
    <property type="component" value="Unassembled WGS sequence"/>
</dbReference>